<dbReference type="GO" id="GO:0006281">
    <property type="term" value="P:DNA repair"/>
    <property type="evidence" value="ECO:0007669"/>
    <property type="project" value="TreeGrafter"/>
</dbReference>
<dbReference type="InterPro" id="IPR023214">
    <property type="entry name" value="HAD_sf"/>
</dbReference>
<protein>
    <submittedName>
        <fullName evidence="1">Phosphoglycolate phosphatase</fullName>
    </submittedName>
</protein>
<dbReference type="RefSeq" id="WP_073078355.1">
    <property type="nucleotide sequence ID" value="NZ_FQXV01000006.1"/>
</dbReference>
<proteinExistence type="predicted"/>
<dbReference type="Gene3D" id="1.10.150.240">
    <property type="entry name" value="Putative phosphatase, domain 2"/>
    <property type="match status" value="1"/>
</dbReference>
<dbReference type="Proteomes" id="UP000183995">
    <property type="component" value="Unassembled WGS sequence"/>
</dbReference>
<dbReference type="InterPro" id="IPR041492">
    <property type="entry name" value="HAD_2"/>
</dbReference>
<dbReference type="Gene3D" id="3.40.50.1000">
    <property type="entry name" value="HAD superfamily/HAD-like"/>
    <property type="match status" value="1"/>
</dbReference>
<evidence type="ECO:0000313" key="2">
    <source>
        <dbReference type="Proteomes" id="UP000183995"/>
    </source>
</evidence>
<dbReference type="EMBL" id="FQXV01000006">
    <property type="protein sequence ID" value="SHI02599.1"/>
    <property type="molecule type" value="Genomic_DNA"/>
</dbReference>
<evidence type="ECO:0000313" key="1">
    <source>
        <dbReference type="EMBL" id="SHI02599.1"/>
    </source>
</evidence>
<accession>A0A1M5XS75</accession>
<dbReference type="InterPro" id="IPR023198">
    <property type="entry name" value="PGP-like_dom2"/>
</dbReference>
<dbReference type="SFLD" id="SFLDG01129">
    <property type="entry name" value="C1.5:_HAD__Beta-PGM__Phosphata"/>
    <property type="match status" value="1"/>
</dbReference>
<dbReference type="OrthoDB" id="9807630at2"/>
<dbReference type="Pfam" id="PF13419">
    <property type="entry name" value="HAD_2"/>
    <property type="match status" value="1"/>
</dbReference>
<dbReference type="PANTHER" id="PTHR43434:SF1">
    <property type="entry name" value="PHOSPHOGLYCOLATE PHOSPHATASE"/>
    <property type="match status" value="1"/>
</dbReference>
<dbReference type="InterPro" id="IPR050155">
    <property type="entry name" value="HAD-like_hydrolase_sf"/>
</dbReference>
<dbReference type="SFLD" id="SFLDS00003">
    <property type="entry name" value="Haloacid_Dehalogenase"/>
    <property type="match status" value="1"/>
</dbReference>
<sequence>MTNLLFDFDGTLHDTLRIYAPAFRAAYTYLTGKGLAAPRAFRDEALGAWLGYSSRDMWNTFMPGLPDAEKGHCSRLIGAEMLSALRAGKGRLYDGAEDALRALKSDGYNLIFLSNCKLSYMQESIRQFSLAQYFTSFYCTEQYDFAPKHEIFRDIAGINAGDFIAIGDRLFDIQLARQNGFPSIGCRYGYGQADELADADAAVDSPRDIAAAVRRLSAEA</sequence>
<name>A0A1M5XS75_9FIRM</name>
<dbReference type="PANTHER" id="PTHR43434">
    <property type="entry name" value="PHOSPHOGLYCOLATE PHOSPHATASE"/>
    <property type="match status" value="1"/>
</dbReference>
<keyword evidence="2" id="KW-1185">Reference proteome</keyword>
<dbReference type="AlphaFoldDB" id="A0A1M5XS75"/>
<dbReference type="InterPro" id="IPR036412">
    <property type="entry name" value="HAD-like_sf"/>
</dbReference>
<gene>
    <name evidence="1" type="ORF">SAMN02745823_01990</name>
</gene>
<dbReference type="STRING" id="1123282.SAMN02745823_01990"/>
<dbReference type="GO" id="GO:0008967">
    <property type="term" value="F:phosphoglycolate phosphatase activity"/>
    <property type="evidence" value="ECO:0007669"/>
    <property type="project" value="TreeGrafter"/>
</dbReference>
<dbReference type="SUPFAM" id="SSF56784">
    <property type="entry name" value="HAD-like"/>
    <property type="match status" value="1"/>
</dbReference>
<reference evidence="1 2" key="1">
    <citation type="submission" date="2016-11" db="EMBL/GenBank/DDBJ databases">
        <authorList>
            <person name="Jaros S."/>
            <person name="Januszkiewicz K."/>
            <person name="Wedrychowicz H."/>
        </authorList>
    </citation>
    <scope>NUCLEOTIDE SEQUENCE [LARGE SCALE GENOMIC DNA]</scope>
    <source>
        <strain evidence="1 2">DSM 10068</strain>
    </source>
</reference>
<organism evidence="1 2">
    <name type="scientific">Sporobacter termitidis DSM 10068</name>
    <dbReference type="NCBI Taxonomy" id="1123282"/>
    <lineage>
        <taxon>Bacteria</taxon>
        <taxon>Bacillati</taxon>
        <taxon>Bacillota</taxon>
        <taxon>Clostridia</taxon>
        <taxon>Eubacteriales</taxon>
        <taxon>Oscillospiraceae</taxon>
        <taxon>Sporobacter</taxon>
    </lineage>
</organism>